<evidence type="ECO:0000256" key="1">
    <source>
        <dbReference type="SAM" id="MobiDB-lite"/>
    </source>
</evidence>
<protein>
    <submittedName>
        <fullName evidence="3 4">NR LBD domain-containing protein</fullName>
    </submittedName>
</protein>
<dbReference type="Proteomes" id="UP000035681">
    <property type="component" value="Unplaced"/>
</dbReference>
<dbReference type="WBParaSite" id="SSTP_0000066600.1">
    <property type="protein sequence ID" value="SSTP_0000066600.1"/>
    <property type="gene ID" value="SSTP_0000066600"/>
</dbReference>
<sequence>MSNRNTPNKNQPSDQPHDQPIKTGNLSDVPGQLGPSGFTTQPLPQQTTQGRTSRQSTVPSPTKKAKTPVVKKTRSKTRKRLPKGGSEKSTLRQNTSILTAELPSTVIPINKGINGSKEITTVILHMENEPIVDVSKVDTSEDLMRYVNAEMNFHQLINMVLYMAQILQISKKKIRDDEYNCIRQLIAAFEFKPKTAGDRHAITIARLCLAFPG</sequence>
<organism evidence="3">
    <name type="scientific">Strongyloides stercoralis</name>
    <name type="common">Threadworm</name>
    <dbReference type="NCBI Taxonomy" id="6248"/>
    <lineage>
        <taxon>Eukaryota</taxon>
        <taxon>Metazoa</taxon>
        <taxon>Ecdysozoa</taxon>
        <taxon>Nematoda</taxon>
        <taxon>Chromadorea</taxon>
        <taxon>Rhabditida</taxon>
        <taxon>Tylenchina</taxon>
        <taxon>Panagrolaimomorpha</taxon>
        <taxon>Strongyloidoidea</taxon>
        <taxon>Strongyloididae</taxon>
        <taxon>Strongyloides</taxon>
    </lineage>
</organism>
<dbReference type="WBParaSite" id="TCONS_00012827.p1">
    <property type="protein sequence ID" value="TCONS_00012827.p1"/>
    <property type="gene ID" value="XLOC_008546"/>
</dbReference>
<feature type="compositionally biased region" description="Basic residues" evidence="1">
    <location>
        <begin position="63"/>
        <end position="82"/>
    </location>
</feature>
<proteinExistence type="predicted"/>
<reference evidence="3" key="1">
    <citation type="submission" date="2015-08" db="UniProtKB">
        <authorList>
            <consortium name="WormBaseParasite"/>
        </authorList>
    </citation>
    <scope>IDENTIFICATION</scope>
</reference>
<evidence type="ECO:0000313" key="2">
    <source>
        <dbReference type="Proteomes" id="UP000035681"/>
    </source>
</evidence>
<evidence type="ECO:0000313" key="4">
    <source>
        <dbReference type="WBParaSite" id="TCONS_00012827.p1"/>
    </source>
</evidence>
<feature type="compositionally biased region" description="Low complexity" evidence="1">
    <location>
        <begin position="39"/>
        <end position="62"/>
    </location>
</feature>
<feature type="compositionally biased region" description="Polar residues" evidence="1">
    <location>
        <begin position="1"/>
        <end position="14"/>
    </location>
</feature>
<feature type="region of interest" description="Disordered" evidence="1">
    <location>
        <begin position="1"/>
        <end position="92"/>
    </location>
</feature>
<accession>A0A0K0DTV2</accession>
<name>A0A0K0DTV2_STRER</name>
<keyword evidence="2" id="KW-1185">Reference proteome</keyword>
<dbReference type="AlphaFoldDB" id="A0A0K0DTV2"/>
<evidence type="ECO:0000313" key="3">
    <source>
        <dbReference type="WBParaSite" id="SSTP_0000066600.1"/>
    </source>
</evidence>